<reference evidence="12 14" key="2">
    <citation type="submission" date="2019-04" db="EMBL/GenBank/DDBJ databases">
        <title>Draft genome sequence data and analysis of a Fermenting Bacterium, Geotoga petraea strain HO-Geo1, isolated from heavy-oil petroleum reservoir in Russia.</title>
        <authorList>
            <person name="Grouzdev D.S."/>
            <person name="Semenova E.M."/>
            <person name="Sokolova D.S."/>
            <person name="Tourova T.P."/>
            <person name="Poltaraus A.B."/>
            <person name="Nazina T.N."/>
        </authorList>
    </citation>
    <scope>NUCLEOTIDE SEQUENCE [LARGE SCALE GENOMIC DNA]</scope>
    <source>
        <strain evidence="12 14">HO-Geo1</strain>
    </source>
</reference>
<dbReference type="InterPro" id="IPR007624">
    <property type="entry name" value="RNA_pol_sigma70_r3"/>
</dbReference>
<dbReference type="InterPro" id="IPR007627">
    <property type="entry name" value="RNA_pol_sigma70_r2"/>
</dbReference>
<sequence length="415" mass="48130">MAKSELKQQKVDDAIKKLGNIEIVDDDKVKIKREKEKYTKKLSKMLQDIRKKAKQNNKTLTYEMIDKYIPQEMSDIIDSDFIEKLYTILEEDGIEIIEDDNIDEAKEQLDNEDEDDLKKIFGNTLEMYDNISLNDPIKIYLKEIGRIGLLTPRRERLIAQRAKKGDKKARDLLIKANLRLVISIAKRYTNRGLSFLDLIQEGNIGLIKAVNKFDWKKGFKFSTYATWWIRQAVTRAIADQARTIRIPVHMVETINRLNKVIREYLQEHGEYPSNEQLSKLMDKPVEKIDEILMAARETISADSPIGGSDDDDTSIGDFFADNNADQPEEAAVKMILREEIEKILDTLQPKEATVLKMRYGLLDGKVKTLEEVGKFFNVTRERIRQIEVKALRKLRHPSRSTQLKELSNMLGRKIL</sequence>
<dbReference type="Pfam" id="PF03979">
    <property type="entry name" value="Sigma70_r1_1"/>
    <property type="match status" value="1"/>
</dbReference>
<evidence type="ECO:0000259" key="10">
    <source>
        <dbReference type="PROSITE" id="PS00716"/>
    </source>
</evidence>
<dbReference type="InterPro" id="IPR042189">
    <property type="entry name" value="RNA_pol_sigma_70_r1_1_sf"/>
</dbReference>
<feature type="domain" description="RNA polymerase sigma-70" evidence="10">
    <location>
        <begin position="368"/>
        <end position="394"/>
    </location>
</feature>
<evidence type="ECO:0000313" key="13">
    <source>
        <dbReference type="Proteomes" id="UP000199322"/>
    </source>
</evidence>
<dbReference type="PANTHER" id="PTHR30603">
    <property type="entry name" value="RNA POLYMERASE SIGMA FACTOR RPO"/>
    <property type="match status" value="1"/>
</dbReference>
<dbReference type="Pfam" id="PF04545">
    <property type="entry name" value="Sigma70_r4"/>
    <property type="match status" value="1"/>
</dbReference>
<dbReference type="InterPro" id="IPR014284">
    <property type="entry name" value="RNA_pol_sigma-70_dom"/>
</dbReference>
<keyword evidence="5 8" id="KW-0731">Sigma factor</keyword>
<dbReference type="InterPro" id="IPR013324">
    <property type="entry name" value="RNA_pol_sigma_r3/r4-like"/>
</dbReference>
<evidence type="ECO:0000256" key="4">
    <source>
        <dbReference type="ARBA" id="ARBA00023015"/>
    </source>
</evidence>
<gene>
    <name evidence="12" type="primary">rpoD</name>
    <name evidence="12" type="ORF">E4650_02370</name>
    <name evidence="11" type="ORF">SAMN04488588_0215</name>
</gene>
<dbReference type="Pfam" id="PF04539">
    <property type="entry name" value="Sigma70_r3"/>
    <property type="match status" value="1"/>
</dbReference>
<dbReference type="InterPro" id="IPR007127">
    <property type="entry name" value="RNA_pol_sigma_70_r1_1"/>
</dbReference>
<dbReference type="EMBL" id="FMYV01000001">
    <property type="protein sequence ID" value="SDC00464.1"/>
    <property type="molecule type" value="Genomic_DNA"/>
</dbReference>
<dbReference type="RefSeq" id="WP_091401998.1">
    <property type="nucleotide sequence ID" value="NZ_FMYV01000001.1"/>
</dbReference>
<dbReference type="OrthoDB" id="9809557at2"/>
<dbReference type="Gene3D" id="1.10.601.10">
    <property type="entry name" value="RNA Polymerase Primary Sigma Factor"/>
    <property type="match status" value="1"/>
</dbReference>
<dbReference type="Proteomes" id="UP000199322">
    <property type="component" value="Unassembled WGS sequence"/>
</dbReference>
<dbReference type="Gene3D" id="1.10.220.120">
    <property type="entry name" value="Sigma-70 factor, region 1.1"/>
    <property type="match status" value="1"/>
</dbReference>
<evidence type="ECO:0000256" key="1">
    <source>
        <dbReference type="ARBA" id="ARBA00007788"/>
    </source>
</evidence>
<comment type="function">
    <text evidence="8">Sigma factors are initiation factors that promote the attachment of RNA polymerase to specific initiation sites and are then released.</text>
</comment>
<dbReference type="GO" id="GO:0006352">
    <property type="term" value="P:DNA-templated transcription initiation"/>
    <property type="evidence" value="ECO:0007669"/>
    <property type="project" value="InterPro"/>
</dbReference>
<proteinExistence type="inferred from homology"/>
<evidence type="ECO:0000256" key="3">
    <source>
        <dbReference type="ARBA" id="ARBA00022490"/>
    </source>
</evidence>
<dbReference type="Gene3D" id="1.10.10.10">
    <property type="entry name" value="Winged helix-like DNA-binding domain superfamily/Winged helix DNA-binding domain"/>
    <property type="match status" value="2"/>
</dbReference>
<evidence type="ECO:0000256" key="6">
    <source>
        <dbReference type="ARBA" id="ARBA00023125"/>
    </source>
</evidence>
<evidence type="ECO:0000313" key="14">
    <source>
        <dbReference type="Proteomes" id="UP000297288"/>
    </source>
</evidence>
<dbReference type="Proteomes" id="UP000297288">
    <property type="component" value="Unassembled WGS sequence"/>
</dbReference>
<accession>A0A1G6I1V4</accession>
<evidence type="ECO:0000256" key="5">
    <source>
        <dbReference type="ARBA" id="ARBA00023082"/>
    </source>
</evidence>
<keyword evidence="4 8" id="KW-0805">Transcription regulation</keyword>
<dbReference type="PROSITE" id="PS00715">
    <property type="entry name" value="SIGMA70_1"/>
    <property type="match status" value="1"/>
</dbReference>
<dbReference type="InterPro" id="IPR007630">
    <property type="entry name" value="RNA_pol_sigma70_r4"/>
</dbReference>
<keyword evidence="3" id="KW-0963">Cytoplasm</keyword>
<dbReference type="CDD" id="cd06171">
    <property type="entry name" value="Sigma70_r4"/>
    <property type="match status" value="1"/>
</dbReference>
<dbReference type="PRINTS" id="PR00046">
    <property type="entry name" value="SIGMA70FCT"/>
</dbReference>
<dbReference type="NCBIfam" id="TIGR02937">
    <property type="entry name" value="sigma70-ECF"/>
    <property type="match status" value="1"/>
</dbReference>
<comment type="subunit">
    <text evidence="2">Interacts transiently with the RNA polymerase catalytic core formed by RpoA, RpoB, RpoC and RpoZ (2 alpha, 1 beta, 1 beta' and 1 omega subunit) to form the RNA polymerase holoenzyme that can initiate transcription.</text>
</comment>
<evidence type="ECO:0000313" key="11">
    <source>
        <dbReference type="EMBL" id="SDC00464.1"/>
    </source>
</evidence>
<dbReference type="PROSITE" id="PS00716">
    <property type="entry name" value="SIGMA70_2"/>
    <property type="match status" value="1"/>
</dbReference>
<dbReference type="FunFam" id="1.10.601.10:FF:000001">
    <property type="entry name" value="RNA polymerase sigma factor SigA"/>
    <property type="match status" value="1"/>
</dbReference>
<dbReference type="GO" id="GO:0016987">
    <property type="term" value="F:sigma factor activity"/>
    <property type="evidence" value="ECO:0007669"/>
    <property type="project" value="UniProtKB-KW"/>
</dbReference>
<reference evidence="11 13" key="1">
    <citation type="submission" date="2016-10" db="EMBL/GenBank/DDBJ databases">
        <authorList>
            <person name="de Groot N.N."/>
        </authorList>
    </citation>
    <scope>NUCLEOTIDE SEQUENCE [LARGE SCALE GENOMIC DNA]</scope>
    <source>
        <strain evidence="11 13">WG14</strain>
    </source>
</reference>
<dbReference type="SUPFAM" id="SSF88659">
    <property type="entry name" value="Sigma3 and sigma4 domains of RNA polymerase sigma factors"/>
    <property type="match status" value="2"/>
</dbReference>
<dbReference type="AlphaFoldDB" id="A0A1G6I1V4"/>
<protein>
    <recommendedName>
        <fullName evidence="8">RNA polymerase sigma factor</fullName>
    </recommendedName>
</protein>
<evidence type="ECO:0000259" key="9">
    <source>
        <dbReference type="PROSITE" id="PS00715"/>
    </source>
</evidence>
<dbReference type="NCBIfam" id="TIGR02393">
    <property type="entry name" value="RpoD_Cterm"/>
    <property type="match status" value="1"/>
</dbReference>
<dbReference type="InterPro" id="IPR036388">
    <property type="entry name" value="WH-like_DNA-bd_sf"/>
</dbReference>
<dbReference type="InterPro" id="IPR050239">
    <property type="entry name" value="Sigma-70_RNA_pol_init_factors"/>
</dbReference>
<dbReference type="SUPFAM" id="SSF88946">
    <property type="entry name" value="Sigma2 domain of RNA polymerase sigma factors"/>
    <property type="match status" value="1"/>
</dbReference>
<dbReference type="InterPro" id="IPR012760">
    <property type="entry name" value="RNA_pol_sigma_RpoD_C"/>
</dbReference>
<dbReference type="InterPro" id="IPR013325">
    <property type="entry name" value="RNA_pol_sigma_r2"/>
</dbReference>
<dbReference type="PANTHER" id="PTHR30603:SF60">
    <property type="entry name" value="RNA POLYMERASE SIGMA FACTOR RPOD"/>
    <property type="match status" value="1"/>
</dbReference>
<dbReference type="Pfam" id="PF04542">
    <property type="entry name" value="Sigma70_r2"/>
    <property type="match status" value="1"/>
</dbReference>
<evidence type="ECO:0000256" key="8">
    <source>
        <dbReference type="RuleBase" id="RU362124"/>
    </source>
</evidence>
<dbReference type="GO" id="GO:0003677">
    <property type="term" value="F:DNA binding"/>
    <property type="evidence" value="ECO:0007669"/>
    <property type="project" value="UniProtKB-KW"/>
</dbReference>
<keyword evidence="13" id="KW-1185">Reference proteome</keyword>
<evidence type="ECO:0000313" key="12">
    <source>
        <dbReference type="EMBL" id="TGG89060.1"/>
    </source>
</evidence>
<dbReference type="InterPro" id="IPR009042">
    <property type="entry name" value="RNA_pol_sigma70_r1_2"/>
</dbReference>
<dbReference type="Pfam" id="PF00140">
    <property type="entry name" value="Sigma70_r1_2"/>
    <property type="match status" value="1"/>
</dbReference>
<comment type="similarity">
    <text evidence="1 8">Belongs to the sigma-70 factor family.</text>
</comment>
<feature type="domain" description="RNA polymerase sigma-70" evidence="9">
    <location>
        <begin position="197"/>
        <end position="210"/>
    </location>
</feature>
<organism evidence="11 13">
    <name type="scientific">Geotoga petraea</name>
    <dbReference type="NCBI Taxonomy" id="28234"/>
    <lineage>
        <taxon>Bacteria</taxon>
        <taxon>Thermotogati</taxon>
        <taxon>Thermotogota</taxon>
        <taxon>Thermotogae</taxon>
        <taxon>Petrotogales</taxon>
        <taxon>Petrotogaceae</taxon>
        <taxon>Geotoga</taxon>
    </lineage>
</organism>
<evidence type="ECO:0000256" key="2">
    <source>
        <dbReference type="ARBA" id="ARBA00011344"/>
    </source>
</evidence>
<name>A0A1G6I1V4_9BACT</name>
<dbReference type="EMBL" id="SRME01000001">
    <property type="protein sequence ID" value="TGG89060.1"/>
    <property type="molecule type" value="Genomic_DNA"/>
</dbReference>
<evidence type="ECO:0000256" key="7">
    <source>
        <dbReference type="ARBA" id="ARBA00023163"/>
    </source>
</evidence>
<keyword evidence="7 8" id="KW-0804">Transcription</keyword>
<dbReference type="STRING" id="28234.SAMN04488588_0215"/>
<dbReference type="InterPro" id="IPR000943">
    <property type="entry name" value="RNA_pol_sigma70"/>
</dbReference>
<keyword evidence="6 8" id="KW-0238">DNA-binding</keyword>